<dbReference type="AlphaFoldDB" id="A0A0K8TSD0"/>
<accession>A0A0K8TSD0</accession>
<reference evidence="1" key="1">
    <citation type="journal article" date="2015" name="Insect Biochem. Mol. Biol.">
        <title>An insight into the sialome of the horse fly, Tabanus bromius.</title>
        <authorList>
            <person name="Ribeiro J.M."/>
            <person name="Kazimirova M."/>
            <person name="Takac P."/>
            <person name="Andersen J.F."/>
            <person name="Francischetti I.M."/>
        </authorList>
    </citation>
    <scope>NUCLEOTIDE SEQUENCE</scope>
</reference>
<dbReference type="PANTHER" id="PTHR14725:SF0">
    <property type="entry name" value="RIBOSOME-BINDING FACTOR A, MITOCHONDRIAL-RELATED"/>
    <property type="match status" value="1"/>
</dbReference>
<dbReference type="GO" id="GO:0006364">
    <property type="term" value="P:rRNA processing"/>
    <property type="evidence" value="ECO:0007669"/>
    <property type="project" value="InterPro"/>
</dbReference>
<organism evidence="1">
    <name type="scientific">Tabanus bromius</name>
    <name type="common">Band-eyed brown horse fly</name>
    <dbReference type="NCBI Taxonomy" id="304241"/>
    <lineage>
        <taxon>Eukaryota</taxon>
        <taxon>Metazoa</taxon>
        <taxon>Ecdysozoa</taxon>
        <taxon>Arthropoda</taxon>
        <taxon>Hexapoda</taxon>
        <taxon>Insecta</taxon>
        <taxon>Pterygota</taxon>
        <taxon>Neoptera</taxon>
        <taxon>Endopterygota</taxon>
        <taxon>Diptera</taxon>
        <taxon>Brachycera</taxon>
        <taxon>Tabanomorpha</taxon>
        <taxon>Tabanoidea</taxon>
        <taxon>Tabanidae</taxon>
        <taxon>Tabanus</taxon>
    </lineage>
</organism>
<sequence length="328" mass="38086">NVNNQVKILRKLLGNRESGSKKKWYPSLDSSLPELQNPISFNQPKKQGKNTSRRVAVLNKLFMTYVTDLMATGSVSPEIVGQGIVVTKVNITSDFQFVNVFWFARQNIEQLESTLSKCAGAIRHELSQLRLLGEVPKIHFVKDKMFAKLDEVENTLKECEISDAVTKQNEILNQIKNELNLEHDSRDNNPKPVAMNAHAKTSSIEMRSDVFGLNHSEILNKITTKMKKSKQAWEMYEKGIASSHIQTPSVDLQLSKENIKFESKKDTIDSRNEEFEKFLRKRKFKKSKKERHLNYYDLYDVRNDDGDDMSQMYDEDDYIEEYESRNKY</sequence>
<dbReference type="Gene3D" id="3.30.300.20">
    <property type="match status" value="1"/>
</dbReference>
<name>A0A0K8TSD0_TABBR</name>
<dbReference type="InterPro" id="IPR039212">
    <property type="entry name" value="RBFA_mitochondrial"/>
</dbReference>
<dbReference type="SUPFAM" id="SSF89919">
    <property type="entry name" value="Ribosome-binding factor A, RbfA"/>
    <property type="match status" value="1"/>
</dbReference>
<proteinExistence type="evidence at transcript level"/>
<protein>
    <submittedName>
        <fullName evidence="1">Putative ribosome-binding factor a</fullName>
    </submittedName>
</protein>
<dbReference type="PANTHER" id="PTHR14725">
    <property type="entry name" value="RIBOSOME-BINDING FACTOR A, MITOCHONDRIAL-RELATED"/>
    <property type="match status" value="1"/>
</dbReference>
<dbReference type="Pfam" id="PF02033">
    <property type="entry name" value="RBFA"/>
    <property type="match status" value="1"/>
</dbReference>
<dbReference type="InterPro" id="IPR015946">
    <property type="entry name" value="KH_dom-like_a/b"/>
</dbReference>
<dbReference type="EMBL" id="GDAI01000557">
    <property type="protein sequence ID" value="JAI17046.1"/>
    <property type="molecule type" value="mRNA"/>
</dbReference>
<evidence type="ECO:0000313" key="1">
    <source>
        <dbReference type="EMBL" id="JAI17046.1"/>
    </source>
</evidence>
<feature type="non-terminal residue" evidence="1">
    <location>
        <position position="1"/>
    </location>
</feature>
<dbReference type="InterPro" id="IPR000238">
    <property type="entry name" value="RbfA"/>
</dbReference>
<dbReference type="InterPro" id="IPR023799">
    <property type="entry name" value="RbfA_dom_sf"/>
</dbReference>